<dbReference type="PANTHER" id="PTHR14969">
    <property type="entry name" value="SPHINGOSINE-1-PHOSPHATE PHOSPHOHYDROLASE"/>
    <property type="match status" value="1"/>
</dbReference>
<keyword evidence="3 8" id="KW-0812">Transmembrane</keyword>
<organism evidence="10">
    <name type="scientific">Thermocrispum agreste</name>
    <dbReference type="NCBI Taxonomy" id="37925"/>
    <lineage>
        <taxon>Bacteria</taxon>
        <taxon>Bacillati</taxon>
        <taxon>Actinomycetota</taxon>
        <taxon>Actinomycetes</taxon>
        <taxon>Pseudonocardiales</taxon>
        <taxon>Pseudonocardiaceae</taxon>
        <taxon>Thermocrispum</taxon>
    </lineage>
</organism>
<dbReference type="GO" id="GO:0005886">
    <property type="term" value="C:plasma membrane"/>
    <property type="evidence" value="ECO:0007669"/>
    <property type="project" value="UniProtKB-SubCell"/>
</dbReference>
<evidence type="ECO:0000256" key="4">
    <source>
        <dbReference type="ARBA" id="ARBA00022801"/>
    </source>
</evidence>
<accession>A0A2W4L302</accession>
<dbReference type="Gene3D" id="1.20.144.10">
    <property type="entry name" value="Phosphatidic acid phosphatase type 2/haloperoxidase"/>
    <property type="match status" value="1"/>
</dbReference>
<feature type="transmembrane region" description="Helical" evidence="8">
    <location>
        <begin position="170"/>
        <end position="189"/>
    </location>
</feature>
<feature type="transmembrane region" description="Helical" evidence="8">
    <location>
        <begin position="77"/>
        <end position="97"/>
    </location>
</feature>
<keyword evidence="2" id="KW-1003">Cell membrane</keyword>
<evidence type="ECO:0000256" key="2">
    <source>
        <dbReference type="ARBA" id="ARBA00022475"/>
    </source>
</evidence>
<keyword evidence="5 8" id="KW-1133">Transmembrane helix</keyword>
<evidence type="ECO:0000259" key="9">
    <source>
        <dbReference type="SMART" id="SM00014"/>
    </source>
</evidence>
<reference evidence="10" key="1">
    <citation type="submission" date="2018-05" db="EMBL/GenBank/DDBJ databases">
        <authorList>
            <person name="Lanie J.A."/>
            <person name="Ng W.-L."/>
            <person name="Kazmierczak K.M."/>
            <person name="Andrzejewski T.M."/>
            <person name="Davidsen T.M."/>
            <person name="Wayne K.J."/>
            <person name="Tettelin H."/>
            <person name="Glass J.I."/>
            <person name="Rusch D."/>
            <person name="Podicherti R."/>
            <person name="Tsui H.-C.T."/>
            <person name="Winkler M.E."/>
        </authorList>
    </citation>
    <scope>NUCLEOTIDE SEQUENCE</scope>
    <source>
        <strain evidence="10">ZC4RG45</strain>
    </source>
</reference>
<proteinExistence type="predicted"/>
<dbReference type="EMBL" id="QGUI01000495">
    <property type="protein sequence ID" value="PZM95249.1"/>
    <property type="molecule type" value="Genomic_DNA"/>
</dbReference>
<feature type="transmembrane region" description="Helical" evidence="8">
    <location>
        <begin position="42"/>
        <end position="65"/>
    </location>
</feature>
<evidence type="ECO:0000256" key="5">
    <source>
        <dbReference type="ARBA" id="ARBA00022989"/>
    </source>
</evidence>
<evidence type="ECO:0000256" key="8">
    <source>
        <dbReference type="SAM" id="Phobius"/>
    </source>
</evidence>
<dbReference type="STRING" id="1111738.GCA_000427905_02239"/>
<dbReference type="PANTHER" id="PTHR14969:SF62">
    <property type="entry name" value="DECAPRENYLPHOSPHORYL-5-PHOSPHORIBOSE PHOSPHATASE RV3807C-RELATED"/>
    <property type="match status" value="1"/>
</dbReference>
<feature type="domain" description="Phosphatidic acid phosphatase type 2/haloperoxidase" evidence="9">
    <location>
        <begin position="76"/>
        <end position="185"/>
    </location>
</feature>
<name>A0A2W4L302_9PSEU</name>
<dbReference type="AlphaFoldDB" id="A0A2W4L302"/>
<dbReference type="GO" id="GO:0016787">
    <property type="term" value="F:hydrolase activity"/>
    <property type="evidence" value="ECO:0007669"/>
    <property type="project" value="UniProtKB-KW"/>
</dbReference>
<dbReference type="Pfam" id="PF01569">
    <property type="entry name" value="PAP2"/>
    <property type="match status" value="1"/>
</dbReference>
<dbReference type="InterPro" id="IPR000326">
    <property type="entry name" value="PAP2/HPO"/>
</dbReference>
<dbReference type="SUPFAM" id="SSF48317">
    <property type="entry name" value="Acid phosphatase/Vanadium-dependent haloperoxidase"/>
    <property type="match status" value="1"/>
</dbReference>
<protein>
    <recommendedName>
        <fullName evidence="9">Phosphatidic acid phosphatase type 2/haloperoxidase domain-containing protein</fullName>
    </recommendedName>
</protein>
<evidence type="ECO:0000256" key="1">
    <source>
        <dbReference type="ARBA" id="ARBA00004651"/>
    </source>
</evidence>
<evidence type="ECO:0000256" key="3">
    <source>
        <dbReference type="ARBA" id="ARBA00022692"/>
    </source>
</evidence>
<comment type="subcellular location">
    <subcellularLocation>
        <location evidence="1">Cell membrane</location>
        <topology evidence="1">Multi-pass membrane protein</topology>
    </subcellularLocation>
</comment>
<gene>
    <name evidence="10" type="ORF">DIU77_12705</name>
</gene>
<feature type="region of interest" description="Disordered" evidence="7">
    <location>
        <begin position="258"/>
        <end position="278"/>
    </location>
</feature>
<dbReference type="SMART" id="SM00014">
    <property type="entry name" value="acidPPc"/>
    <property type="match status" value="1"/>
</dbReference>
<dbReference type="InterPro" id="IPR036938">
    <property type="entry name" value="PAP2/HPO_sf"/>
</dbReference>
<comment type="caution">
    <text evidence="10">The sequence shown here is derived from an EMBL/GenBank/DDBJ whole genome shotgun (WGS) entry which is preliminary data.</text>
</comment>
<feature type="transmembrane region" description="Helical" evidence="8">
    <location>
        <begin position="128"/>
        <end position="158"/>
    </location>
</feature>
<keyword evidence="4" id="KW-0378">Hydrolase</keyword>
<sequence length="295" mass="32115">MRWREGVPVRVMCCPVTVGARIEVRMTENQLQAAGPGWWESFAALFTDAGVGVLYAGVLLCWWRARQLPAQRMARAMLAPVGVLAAYVISSGIKLLAAAERPCQALVVRAVIECPPTGDWSFPSNHAALAGACAVGVACAWARLAIPAALVAIAVAASRVVVGVHYVHDVIAGLTVGSATAALVVWAMLRPTTNLVERLRARPACDTWWRRGQRSSQCRRTTADERETAPVCAPRTPRNLPSALQAARAGFRPRVSRWVRREGPPDTAGPASTSRQPAWRGWRRSFPCCHRTRWL</sequence>
<evidence type="ECO:0000313" key="10">
    <source>
        <dbReference type="EMBL" id="PZM95249.1"/>
    </source>
</evidence>
<keyword evidence="6 8" id="KW-0472">Membrane</keyword>
<evidence type="ECO:0000256" key="7">
    <source>
        <dbReference type="SAM" id="MobiDB-lite"/>
    </source>
</evidence>
<evidence type="ECO:0000256" key="6">
    <source>
        <dbReference type="ARBA" id="ARBA00023136"/>
    </source>
</evidence>